<dbReference type="Pfam" id="PF13462">
    <property type="entry name" value="Thioredoxin_4"/>
    <property type="match status" value="1"/>
</dbReference>
<keyword evidence="3" id="KW-0560">Oxidoreductase</keyword>
<evidence type="ECO:0000256" key="4">
    <source>
        <dbReference type="ARBA" id="ARBA00023157"/>
    </source>
</evidence>
<evidence type="ECO:0000256" key="5">
    <source>
        <dbReference type="ARBA" id="ARBA00023284"/>
    </source>
</evidence>
<keyword evidence="2" id="KW-0732">Signal</keyword>
<evidence type="ECO:0000256" key="1">
    <source>
        <dbReference type="ARBA" id="ARBA00005791"/>
    </source>
</evidence>
<keyword evidence="4" id="KW-1015">Disulfide bond</keyword>
<evidence type="ECO:0000256" key="2">
    <source>
        <dbReference type="ARBA" id="ARBA00022729"/>
    </source>
</evidence>
<dbReference type="InterPro" id="IPR036249">
    <property type="entry name" value="Thioredoxin-like_sf"/>
</dbReference>
<evidence type="ECO:0000313" key="8">
    <source>
        <dbReference type="Proteomes" id="UP000695264"/>
    </source>
</evidence>
<evidence type="ECO:0000259" key="6">
    <source>
        <dbReference type="Pfam" id="PF13462"/>
    </source>
</evidence>
<proteinExistence type="inferred from homology"/>
<dbReference type="PANTHER" id="PTHR13887:SF14">
    <property type="entry name" value="DISULFIDE BOND FORMATION PROTEIN D"/>
    <property type="match status" value="1"/>
</dbReference>
<evidence type="ECO:0000256" key="3">
    <source>
        <dbReference type="ARBA" id="ARBA00023002"/>
    </source>
</evidence>
<organism evidence="7 8">
    <name type="scientific">Streptomyces zingiberis</name>
    <dbReference type="NCBI Taxonomy" id="2053010"/>
    <lineage>
        <taxon>Bacteria</taxon>
        <taxon>Bacillati</taxon>
        <taxon>Actinomycetota</taxon>
        <taxon>Actinomycetes</taxon>
        <taxon>Kitasatosporales</taxon>
        <taxon>Streptomycetaceae</taxon>
        <taxon>Streptomyces</taxon>
    </lineage>
</organism>
<feature type="domain" description="Thioredoxin-like fold" evidence="6">
    <location>
        <begin position="81"/>
        <end position="227"/>
    </location>
</feature>
<comment type="similarity">
    <text evidence="1">Belongs to the thioredoxin family. DsbA subfamily.</text>
</comment>
<accession>A0ABX1BXT9</accession>
<dbReference type="RefSeq" id="WP_168101834.1">
    <property type="nucleotide sequence ID" value="NZ_JAATEN010000007.1"/>
</dbReference>
<comment type="caution">
    <text evidence="7">The sequence shown here is derived from an EMBL/GenBank/DDBJ whole genome shotgun (WGS) entry which is preliminary data.</text>
</comment>
<dbReference type="CDD" id="cd02972">
    <property type="entry name" value="DsbA_family"/>
    <property type="match status" value="1"/>
</dbReference>
<reference evidence="7 8" key="1">
    <citation type="submission" date="2020-03" db="EMBL/GenBank/DDBJ databases">
        <title>WGS of actinomycetes isolated from Thailand.</title>
        <authorList>
            <person name="Thawai C."/>
        </authorList>
    </citation>
    <scope>NUCLEOTIDE SEQUENCE [LARGE SCALE GENOMIC DNA]</scope>
    <source>
        <strain evidence="7 8">PLAI 1-29</strain>
    </source>
</reference>
<gene>
    <name evidence="7" type="ORF">HCK00_12045</name>
</gene>
<keyword evidence="8" id="KW-1185">Reference proteome</keyword>
<dbReference type="PANTHER" id="PTHR13887">
    <property type="entry name" value="GLUTATHIONE S-TRANSFERASE KAPPA"/>
    <property type="match status" value="1"/>
</dbReference>
<keyword evidence="5" id="KW-0676">Redox-active center</keyword>
<dbReference type="Proteomes" id="UP000695264">
    <property type="component" value="Unassembled WGS sequence"/>
</dbReference>
<name>A0ABX1BXT9_9ACTN</name>
<sequence length="246" mass="25792">MDTATNMRAADAEVREMVHRRRRRRRALAVSLGAVLAVAGAALVGAGLVRATNTAPDEAPSRVPTGAAAGKAGLAASTGAVRVDLYLDYLCPECRRTEQALATAVQDLVANGGVSVVHHPVAFLDDRSRPAGYSTRAASAAACAADEGKFAEYSRILFAEQPPEQGPGLGEAELVAAGREAGITGATFERCVKEARYRPWVRYVSDVAASRKVALTPTVMVEGRRIDVTGPDPAAALARAVTEARR</sequence>
<dbReference type="SUPFAM" id="SSF52833">
    <property type="entry name" value="Thioredoxin-like"/>
    <property type="match status" value="1"/>
</dbReference>
<dbReference type="Gene3D" id="3.40.30.10">
    <property type="entry name" value="Glutaredoxin"/>
    <property type="match status" value="1"/>
</dbReference>
<dbReference type="InterPro" id="IPR012336">
    <property type="entry name" value="Thioredoxin-like_fold"/>
</dbReference>
<evidence type="ECO:0000313" key="7">
    <source>
        <dbReference type="EMBL" id="NJQ01243.1"/>
    </source>
</evidence>
<dbReference type="EMBL" id="JAATEN010000007">
    <property type="protein sequence ID" value="NJQ01243.1"/>
    <property type="molecule type" value="Genomic_DNA"/>
</dbReference>
<protein>
    <submittedName>
        <fullName evidence="7">Thioredoxin domain-containing protein</fullName>
    </submittedName>
</protein>